<organism evidence="3 4">
    <name type="scientific">Aspergillus steynii IBT 23096</name>
    <dbReference type="NCBI Taxonomy" id="1392250"/>
    <lineage>
        <taxon>Eukaryota</taxon>
        <taxon>Fungi</taxon>
        <taxon>Dikarya</taxon>
        <taxon>Ascomycota</taxon>
        <taxon>Pezizomycotina</taxon>
        <taxon>Eurotiomycetes</taxon>
        <taxon>Eurotiomycetidae</taxon>
        <taxon>Eurotiales</taxon>
        <taxon>Aspergillaceae</taxon>
        <taxon>Aspergillus</taxon>
        <taxon>Aspergillus subgen. Circumdati</taxon>
    </lineage>
</organism>
<feature type="coiled-coil region" evidence="1">
    <location>
        <begin position="510"/>
        <end position="675"/>
    </location>
</feature>
<feature type="region of interest" description="Disordered" evidence="2">
    <location>
        <begin position="1"/>
        <end position="113"/>
    </location>
</feature>
<dbReference type="OrthoDB" id="3532430at2759"/>
<evidence type="ECO:0000256" key="1">
    <source>
        <dbReference type="SAM" id="Coils"/>
    </source>
</evidence>
<keyword evidence="4" id="KW-1185">Reference proteome</keyword>
<dbReference type="AlphaFoldDB" id="A0A2I2FY28"/>
<protein>
    <submittedName>
        <fullName evidence="3">Uncharacterized protein</fullName>
    </submittedName>
</protein>
<dbReference type="GeneID" id="36557498"/>
<dbReference type="Proteomes" id="UP000234275">
    <property type="component" value="Unassembled WGS sequence"/>
</dbReference>
<dbReference type="VEuPathDB" id="FungiDB:P170DRAFT_439241"/>
<dbReference type="STRING" id="1392250.A0A2I2FY28"/>
<feature type="region of interest" description="Disordered" evidence="2">
    <location>
        <begin position="180"/>
        <end position="200"/>
    </location>
</feature>
<feature type="compositionally biased region" description="Polar residues" evidence="2">
    <location>
        <begin position="15"/>
        <end position="29"/>
    </location>
</feature>
<reference evidence="3 4" key="1">
    <citation type="submission" date="2016-12" db="EMBL/GenBank/DDBJ databases">
        <title>The genomes of Aspergillus section Nigri reveals drivers in fungal speciation.</title>
        <authorList>
            <consortium name="DOE Joint Genome Institute"/>
            <person name="Vesth T.C."/>
            <person name="Nybo J."/>
            <person name="Theobald S."/>
            <person name="Brandl J."/>
            <person name="Frisvad J.C."/>
            <person name="Nielsen K.F."/>
            <person name="Lyhne E.K."/>
            <person name="Kogle M.E."/>
            <person name="Kuo A."/>
            <person name="Riley R."/>
            <person name="Clum A."/>
            <person name="Nolan M."/>
            <person name="Lipzen A."/>
            <person name="Salamov A."/>
            <person name="Henrissat B."/>
            <person name="Wiebenga A."/>
            <person name="De Vries R.P."/>
            <person name="Grigoriev I.V."/>
            <person name="Mortensen U.H."/>
            <person name="Andersen M.R."/>
            <person name="Baker S.E."/>
        </authorList>
    </citation>
    <scope>NUCLEOTIDE SEQUENCE [LARGE SCALE GENOMIC DNA]</scope>
    <source>
        <strain evidence="3 4">IBT 23096</strain>
    </source>
</reference>
<feature type="compositionally biased region" description="Basic and acidic residues" evidence="2">
    <location>
        <begin position="263"/>
        <end position="275"/>
    </location>
</feature>
<dbReference type="EMBL" id="MSFO01000007">
    <property type="protein sequence ID" value="PLB45486.1"/>
    <property type="molecule type" value="Genomic_DNA"/>
</dbReference>
<feature type="compositionally biased region" description="Polar residues" evidence="2">
    <location>
        <begin position="36"/>
        <end position="45"/>
    </location>
</feature>
<dbReference type="RefSeq" id="XP_024700788.1">
    <property type="nucleotide sequence ID" value="XM_024849799.1"/>
</dbReference>
<accession>A0A2I2FY28</accession>
<sequence>MVMDTRQSQRKRRNSAISMADPSSSTASCGTARLTRASSCRTPSQAAKRVRFSDPGPQLQNDRNYSTGLTPAMLRTSFDESATSDGPRTPTRGARRRSTPLPQSRRSLDPLMPISPATSERVVQFTPLRQILDSRTQRRIRRVGLSDEINNIQREKREAAQYEKSLQTLLQERDALKKQLELSERARNTPDSLSSGEDTECMTPQARIDHLESENCRLREMSSSFLSRQHRSDVAPSEADTISINDSGFEGETILMSYSPDLRGSDKHQPLDLHDLPPLTPERSVHASSPAVSWSEDRREADILALSRDLEAARKEKKDLFNACRARLASLEGTQLEHHLRQTSPPPEFFDQLVPSLTEAVTRASDAVSALDTIKKEISGLGFPGGNVEEIVDEMRDRFRTARLQLERAVPGETANAGLGDGNATLGALVKRVELLVKSLGEEEVRHEGTVGREKALRGQFDELLVRYEVASKKIGDLEASIASSAEDMLHTRMRMQELEREGQEQTIGVDRLNAALSKYRDEVKTLEQLVMNLEKDKVSANEKHNEQVSQLETKVADELEARRAAESALAEREARIHGLEATVEQNRIRASDLTAKVESLEQERQRIVESLEQQATDQLQRHQQELGSMNVHVSELTTSLEGVKSEMEKLRCGNADLEEQLRLEVEARDSLLDRWAADQARSFAFMKETVSAERRRAKVRTANFELKSDELQSDNTNPGSEPITPLSATRFVDVEVGRGKQRRRLDSGIGILTDEDLLDEAGEQDCRGLLPSDPADL</sequence>
<feature type="compositionally biased region" description="Polar residues" evidence="2">
    <location>
        <begin position="58"/>
        <end position="69"/>
    </location>
</feature>
<gene>
    <name evidence="3" type="ORF">P170DRAFT_439241</name>
</gene>
<evidence type="ECO:0000256" key="2">
    <source>
        <dbReference type="SAM" id="MobiDB-lite"/>
    </source>
</evidence>
<name>A0A2I2FY28_9EURO</name>
<keyword evidence="1" id="KW-0175">Coiled coil</keyword>
<evidence type="ECO:0000313" key="3">
    <source>
        <dbReference type="EMBL" id="PLB45486.1"/>
    </source>
</evidence>
<proteinExistence type="predicted"/>
<comment type="caution">
    <text evidence="3">The sequence shown here is derived from an EMBL/GenBank/DDBJ whole genome shotgun (WGS) entry which is preliminary data.</text>
</comment>
<feature type="region of interest" description="Disordered" evidence="2">
    <location>
        <begin position="261"/>
        <end position="292"/>
    </location>
</feature>
<evidence type="ECO:0000313" key="4">
    <source>
        <dbReference type="Proteomes" id="UP000234275"/>
    </source>
</evidence>